<reference evidence="1" key="1">
    <citation type="submission" date="2022-07" db="EMBL/GenBank/DDBJ databases">
        <title>Phylogenomic reconstructions and comparative analyses of Kickxellomycotina fungi.</title>
        <authorList>
            <person name="Reynolds N.K."/>
            <person name="Stajich J.E."/>
            <person name="Barry K."/>
            <person name="Grigoriev I.V."/>
            <person name="Crous P."/>
            <person name="Smith M.E."/>
        </authorList>
    </citation>
    <scope>NUCLEOTIDE SEQUENCE</scope>
    <source>
        <strain evidence="1">CBS 109366</strain>
    </source>
</reference>
<gene>
    <name evidence="1" type="ORF">IWQ57_006377</name>
</gene>
<proteinExistence type="predicted"/>
<sequence length="385" mass="41951">EHGARAAAAGMGARKIYVNCDVPEAELAGHAAHYCTNAITTAQYTLLTFLPVNLARQFRRVANIYFLVLTILQLIPYFAVGSAFLTVAPILLVLAITAAKDAFEDWRRHITDRHFNETPTRLVRNLRNANLLWQDTLSQAATTNALLSLRIRFARQLKRRTRHNQVPHHWEEAENPVDPATPPVLIEDAKWRNVRIGDFVILRTGDPAPADILILATSADDNSCYVETKNLDGETNLKPRTAVAETAGVRDPAGCARLRAIVEADPPSSNMTKFNGSVRIFSAPAVPGADDSPAPSSAVGSAPPLSFPPQSPLSPRGPPPPGPRAPPHRSTASSDSYEMRLLGQHRQQPFRQSPLAQSAAQKHLDDSEDAPPSYDLDTAVPTSND</sequence>
<evidence type="ECO:0000313" key="1">
    <source>
        <dbReference type="EMBL" id="KAJ2760149.1"/>
    </source>
</evidence>
<protein>
    <submittedName>
        <fullName evidence="1">Uncharacterized protein</fullName>
    </submittedName>
</protein>
<organism evidence="1 2">
    <name type="scientific">Coemansia nantahalensis</name>
    <dbReference type="NCBI Taxonomy" id="2789366"/>
    <lineage>
        <taxon>Eukaryota</taxon>
        <taxon>Fungi</taxon>
        <taxon>Fungi incertae sedis</taxon>
        <taxon>Zoopagomycota</taxon>
        <taxon>Kickxellomycotina</taxon>
        <taxon>Kickxellomycetes</taxon>
        <taxon>Kickxellales</taxon>
        <taxon>Kickxellaceae</taxon>
        <taxon>Coemansia</taxon>
    </lineage>
</organism>
<evidence type="ECO:0000313" key="2">
    <source>
        <dbReference type="Proteomes" id="UP001140234"/>
    </source>
</evidence>
<dbReference type="EMBL" id="JANBUJ010003582">
    <property type="protein sequence ID" value="KAJ2760149.1"/>
    <property type="molecule type" value="Genomic_DNA"/>
</dbReference>
<feature type="non-terminal residue" evidence="1">
    <location>
        <position position="385"/>
    </location>
</feature>
<comment type="caution">
    <text evidence="1">The sequence shown here is derived from an EMBL/GenBank/DDBJ whole genome shotgun (WGS) entry which is preliminary data.</text>
</comment>
<keyword evidence="2" id="KW-1185">Reference proteome</keyword>
<accession>A0ACC1JK81</accession>
<name>A0ACC1JK81_9FUNG</name>
<feature type="non-terminal residue" evidence="1">
    <location>
        <position position="1"/>
    </location>
</feature>
<dbReference type="Proteomes" id="UP001140234">
    <property type="component" value="Unassembled WGS sequence"/>
</dbReference>